<feature type="transmembrane region" description="Helical" evidence="5">
    <location>
        <begin position="158"/>
        <end position="179"/>
    </location>
</feature>
<sequence>MSSWRLIRALALSCHPIPSVAVTAMSAGLAALAGLPVGRGALVTAAVFTGQLSIGWSNDYLDAERDRAVLRPDKPLATGAVRPRIVGIATAVALVSTFTLSTLLGWPGGAVALITVLTAWAYNLGLKATILSWLPYAIAFGLSPAIATLSASPPRWPAAWVLTVGVLLGVAAHLGNVLPDLGDDVATGIHGLAHKIGARATALTATAMLLTASAVILFGPAGHLGSWRWTGFGAAVLITCAATRLAFRDPSSRRFFFAIILIAALNLVSFGFSGIRI</sequence>
<protein>
    <submittedName>
        <fullName evidence="7">4-hydroxybenzoate polyprenyltransferase</fullName>
    </submittedName>
</protein>
<keyword evidence="3 5" id="KW-1133">Transmembrane helix</keyword>
<feature type="chain" id="PRO_5030956926" evidence="6">
    <location>
        <begin position="22"/>
        <end position="277"/>
    </location>
</feature>
<feature type="transmembrane region" description="Helical" evidence="5">
    <location>
        <begin position="227"/>
        <end position="247"/>
    </location>
</feature>
<reference evidence="7 8" key="1">
    <citation type="submission" date="2020-07" db="EMBL/GenBank/DDBJ databases">
        <title>Sequencing the genomes of 1000 actinobacteria strains.</title>
        <authorList>
            <person name="Klenk H.-P."/>
        </authorList>
    </citation>
    <scope>NUCLEOTIDE SEQUENCE [LARGE SCALE GENOMIC DNA]</scope>
    <source>
        <strain evidence="7 8">DSM 19970</strain>
    </source>
</reference>
<evidence type="ECO:0000256" key="5">
    <source>
        <dbReference type="SAM" id="Phobius"/>
    </source>
</evidence>
<dbReference type="Gene3D" id="1.10.357.140">
    <property type="entry name" value="UbiA prenyltransferase"/>
    <property type="match status" value="1"/>
</dbReference>
<feature type="transmembrane region" description="Helical" evidence="5">
    <location>
        <begin position="254"/>
        <end position="275"/>
    </location>
</feature>
<organism evidence="7 8">
    <name type="scientific">Demequina lutea</name>
    <dbReference type="NCBI Taxonomy" id="431489"/>
    <lineage>
        <taxon>Bacteria</taxon>
        <taxon>Bacillati</taxon>
        <taxon>Actinomycetota</taxon>
        <taxon>Actinomycetes</taxon>
        <taxon>Micrococcales</taxon>
        <taxon>Demequinaceae</taxon>
        <taxon>Demequina</taxon>
    </lineage>
</organism>
<evidence type="ECO:0000256" key="6">
    <source>
        <dbReference type="SAM" id="SignalP"/>
    </source>
</evidence>
<feature type="transmembrane region" description="Helical" evidence="5">
    <location>
        <begin position="133"/>
        <end position="152"/>
    </location>
</feature>
<dbReference type="GO" id="GO:0016020">
    <property type="term" value="C:membrane"/>
    <property type="evidence" value="ECO:0007669"/>
    <property type="project" value="UniProtKB-SubCell"/>
</dbReference>
<comment type="caution">
    <text evidence="7">The sequence shown here is derived from an EMBL/GenBank/DDBJ whole genome shotgun (WGS) entry which is preliminary data.</text>
</comment>
<dbReference type="CDD" id="cd13956">
    <property type="entry name" value="PT_UbiA"/>
    <property type="match status" value="1"/>
</dbReference>
<keyword evidence="6" id="KW-0732">Signal</keyword>
<feature type="transmembrane region" description="Helical" evidence="5">
    <location>
        <begin position="200"/>
        <end position="221"/>
    </location>
</feature>
<evidence type="ECO:0000256" key="1">
    <source>
        <dbReference type="ARBA" id="ARBA00004141"/>
    </source>
</evidence>
<accession>A0A7Z0CK52</accession>
<evidence type="ECO:0000256" key="3">
    <source>
        <dbReference type="ARBA" id="ARBA00022989"/>
    </source>
</evidence>
<feature type="signal peptide" evidence="6">
    <location>
        <begin position="1"/>
        <end position="21"/>
    </location>
</feature>
<name>A0A7Z0CK52_9MICO</name>
<evidence type="ECO:0000313" key="7">
    <source>
        <dbReference type="EMBL" id="NYI41492.1"/>
    </source>
</evidence>
<keyword evidence="7" id="KW-0808">Transferase</keyword>
<dbReference type="AlphaFoldDB" id="A0A7Z0CK52"/>
<dbReference type="EMBL" id="JACBZO010000001">
    <property type="protein sequence ID" value="NYI41492.1"/>
    <property type="molecule type" value="Genomic_DNA"/>
</dbReference>
<comment type="subcellular location">
    <subcellularLocation>
        <location evidence="1">Membrane</location>
        <topology evidence="1">Multi-pass membrane protein</topology>
    </subcellularLocation>
</comment>
<dbReference type="InterPro" id="IPR044878">
    <property type="entry name" value="UbiA_sf"/>
</dbReference>
<keyword evidence="4 5" id="KW-0472">Membrane</keyword>
<evidence type="ECO:0000313" key="8">
    <source>
        <dbReference type="Proteomes" id="UP000547973"/>
    </source>
</evidence>
<gene>
    <name evidence="7" type="ORF">BKA03_001611</name>
</gene>
<keyword evidence="8" id="KW-1185">Reference proteome</keyword>
<dbReference type="RefSeq" id="WP_179397877.1">
    <property type="nucleotide sequence ID" value="NZ_JACBZO010000001.1"/>
</dbReference>
<dbReference type="InterPro" id="IPR000537">
    <property type="entry name" value="UbiA_prenyltransferase"/>
</dbReference>
<dbReference type="GO" id="GO:0016765">
    <property type="term" value="F:transferase activity, transferring alkyl or aryl (other than methyl) groups"/>
    <property type="evidence" value="ECO:0007669"/>
    <property type="project" value="InterPro"/>
</dbReference>
<keyword evidence="2 5" id="KW-0812">Transmembrane</keyword>
<evidence type="ECO:0000256" key="4">
    <source>
        <dbReference type="ARBA" id="ARBA00023136"/>
    </source>
</evidence>
<dbReference type="Pfam" id="PF01040">
    <property type="entry name" value="UbiA"/>
    <property type="match status" value="1"/>
</dbReference>
<evidence type="ECO:0000256" key="2">
    <source>
        <dbReference type="ARBA" id="ARBA00022692"/>
    </source>
</evidence>
<proteinExistence type="predicted"/>
<dbReference type="Proteomes" id="UP000547973">
    <property type="component" value="Unassembled WGS sequence"/>
</dbReference>